<evidence type="ECO:0000259" key="5">
    <source>
        <dbReference type="SMART" id="SM00646"/>
    </source>
</evidence>
<keyword evidence="3 6" id="KW-0378">Hydrolase</keyword>
<dbReference type="EC" id="3.5.1.28" evidence="2"/>
<protein>
    <recommendedName>
        <fullName evidence="2">N-acetylmuramoyl-L-alanine amidase</fullName>
        <ecNumber evidence="2">3.5.1.28</ecNumber>
    </recommendedName>
</protein>
<evidence type="ECO:0000256" key="4">
    <source>
        <dbReference type="SAM" id="SignalP"/>
    </source>
</evidence>
<evidence type="ECO:0000256" key="3">
    <source>
        <dbReference type="ARBA" id="ARBA00022801"/>
    </source>
</evidence>
<dbReference type="EMBL" id="JAVTTO010000004">
    <property type="protein sequence ID" value="MDT7832963.1"/>
    <property type="molecule type" value="Genomic_DNA"/>
</dbReference>
<sequence length="357" mass="40608">MKYFFKIYLVLGLFCFTSLTYVNAQDRQYVVVLDAGHGGKDPGNLGNGYKEKNVALKVTLQIGKALAKYKYIKVVYTRKKDVFVELHDRAKIANKQGADLFISVHCDSHSSNAYGAGTFVLGLSGNRQNLEIAKRENSVILLEEDYQKNYDYDPDSPESMIGLSLLQEENLDKSLSVASFIQSDVVKNLHRKDRRVRQANFLVLRQTVMPSVLVELGFLTNKKEGRYLNSKKGQNALANTIAKAIRKYIDRLRLNTIENTEDVVIPNVVKTDKIEFKTQIASSRRKISTKSYNFKGLKNVQRVRVGKYYKYYYGISRSYKEALKSQKLAKKKGYTTAFIAAFKNGEKISVKEALKLL</sequence>
<evidence type="ECO:0000313" key="7">
    <source>
        <dbReference type="Proteomes" id="UP001257277"/>
    </source>
</evidence>
<dbReference type="GO" id="GO:0008745">
    <property type="term" value="F:N-acetylmuramoyl-L-alanine amidase activity"/>
    <property type="evidence" value="ECO:0007669"/>
    <property type="project" value="UniProtKB-EC"/>
</dbReference>
<organism evidence="6 7">
    <name type="scientific">Asprobacillus argus</name>
    <dbReference type="NCBI Taxonomy" id="3076534"/>
    <lineage>
        <taxon>Bacteria</taxon>
        <taxon>Pseudomonadati</taxon>
        <taxon>Bacteroidota</taxon>
        <taxon>Flavobacteriia</taxon>
        <taxon>Flavobacteriales</taxon>
        <taxon>Flavobacteriaceae</taxon>
        <taxon>Asprobacillus</taxon>
    </lineage>
</organism>
<evidence type="ECO:0000256" key="2">
    <source>
        <dbReference type="ARBA" id="ARBA00011901"/>
    </source>
</evidence>
<dbReference type="InterPro" id="IPR050695">
    <property type="entry name" value="N-acetylmuramoyl_amidase_3"/>
</dbReference>
<dbReference type="Proteomes" id="UP001257277">
    <property type="component" value="Unassembled WGS sequence"/>
</dbReference>
<gene>
    <name evidence="6" type="ORF">RQM59_11265</name>
</gene>
<dbReference type="CDD" id="cd02696">
    <property type="entry name" value="MurNAc-LAA"/>
    <property type="match status" value="1"/>
</dbReference>
<name>A0ABU3LHN1_9FLAO</name>
<dbReference type="SUPFAM" id="SSF53187">
    <property type="entry name" value="Zn-dependent exopeptidases"/>
    <property type="match status" value="1"/>
</dbReference>
<keyword evidence="4" id="KW-0732">Signal</keyword>
<proteinExistence type="predicted"/>
<dbReference type="InterPro" id="IPR002508">
    <property type="entry name" value="MurNAc-LAA_cat"/>
</dbReference>
<comment type="catalytic activity">
    <reaction evidence="1">
        <text>Hydrolyzes the link between N-acetylmuramoyl residues and L-amino acid residues in certain cell-wall glycopeptides.</text>
        <dbReference type="EC" id="3.5.1.28"/>
    </reaction>
</comment>
<evidence type="ECO:0000256" key="1">
    <source>
        <dbReference type="ARBA" id="ARBA00001561"/>
    </source>
</evidence>
<dbReference type="SMART" id="SM00646">
    <property type="entry name" value="Ami_3"/>
    <property type="match status" value="1"/>
</dbReference>
<keyword evidence="7" id="KW-1185">Reference proteome</keyword>
<comment type="caution">
    <text evidence="6">The sequence shown here is derived from an EMBL/GenBank/DDBJ whole genome shotgun (WGS) entry which is preliminary data.</text>
</comment>
<evidence type="ECO:0000313" key="6">
    <source>
        <dbReference type="EMBL" id="MDT7832963.1"/>
    </source>
</evidence>
<feature type="domain" description="MurNAc-LAA" evidence="5">
    <location>
        <begin position="90"/>
        <end position="246"/>
    </location>
</feature>
<dbReference type="RefSeq" id="WP_349242215.1">
    <property type="nucleotide sequence ID" value="NZ_JAVTTO010000004.1"/>
</dbReference>
<dbReference type="PANTHER" id="PTHR30404">
    <property type="entry name" value="N-ACETYLMURAMOYL-L-ALANINE AMIDASE"/>
    <property type="match status" value="1"/>
</dbReference>
<accession>A0ABU3LHN1</accession>
<feature type="signal peptide" evidence="4">
    <location>
        <begin position="1"/>
        <end position="24"/>
    </location>
</feature>
<dbReference type="Pfam" id="PF01520">
    <property type="entry name" value="Amidase_3"/>
    <property type="match status" value="1"/>
</dbReference>
<feature type="chain" id="PRO_5045371740" description="N-acetylmuramoyl-L-alanine amidase" evidence="4">
    <location>
        <begin position="25"/>
        <end position="357"/>
    </location>
</feature>
<reference evidence="6 7" key="1">
    <citation type="submission" date="2023-09" db="EMBL/GenBank/DDBJ databases">
        <title>Novel taxa isolated from Blanes Bay.</title>
        <authorList>
            <person name="Rey-Velasco X."/>
            <person name="Lucena T."/>
        </authorList>
    </citation>
    <scope>NUCLEOTIDE SEQUENCE [LARGE SCALE GENOMIC DNA]</scope>
    <source>
        <strain evidence="6 7">S356</strain>
    </source>
</reference>
<dbReference type="Gene3D" id="3.40.630.40">
    <property type="entry name" value="Zn-dependent exopeptidases"/>
    <property type="match status" value="1"/>
</dbReference>
<dbReference type="PANTHER" id="PTHR30404:SF0">
    <property type="entry name" value="N-ACETYLMURAMOYL-L-ALANINE AMIDASE AMIC"/>
    <property type="match status" value="1"/>
</dbReference>